<evidence type="ECO:0000256" key="1">
    <source>
        <dbReference type="SAM" id="SignalP"/>
    </source>
</evidence>
<proteinExistence type="predicted"/>
<dbReference type="GeneID" id="9057609"/>
<evidence type="ECO:0008006" key="4">
    <source>
        <dbReference type="Google" id="ProtNLM"/>
    </source>
</evidence>
<sequence length="138" mass="15571">MPFFRCFILLLGVLAAGGVTIRDYQPGDNMDSEDLKSYCEVFECLVAVDAPTSKAPKKRRRPGLRRLVCQLVVPECSHASLPLQKADVVKASVREKPKVVAVYLHVEAKKKEAIKLYEKLGFEKVLDRGYGFVYAYYI</sequence>
<protein>
    <recommendedName>
        <fullName evidence="4">N-acetyltransferase domain-containing protein</fullName>
    </recommendedName>
</protein>
<feature type="chain" id="PRO_5002954308" description="N-acetyltransferase domain-containing protein" evidence="1">
    <location>
        <begin position="19"/>
        <end position="138"/>
    </location>
</feature>
<dbReference type="InterPro" id="IPR016181">
    <property type="entry name" value="Acyl_CoA_acyltransferase"/>
</dbReference>
<reference evidence="2 3" key="1">
    <citation type="submission" date="2008-07" db="EMBL/GenBank/DDBJ databases">
        <authorList>
            <person name="El-Sayed N."/>
            <person name="Caler E."/>
            <person name="Inman J."/>
            <person name="Amedeo P."/>
            <person name="Hass B."/>
            <person name="Wortman J."/>
        </authorList>
    </citation>
    <scope>NUCLEOTIDE SEQUENCE [LARGE SCALE GENOMIC DNA]</scope>
    <source>
        <strain evidence="3">ATCC 50983 / TXsc</strain>
    </source>
</reference>
<dbReference type="Gene3D" id="3.40.630.30">
    <property type="match status" value="1"/>
</dbReference>
<gene>
    <name evidence="2" type="ORF">Pmar_PMAR001208</name>
</gene>
<dbReference type="InParanoid" id="C5KT60"/>
<name>C5KT60_PERM5</name>
<dbReference type="EMBL" id="GG676168">
    <property type="protein sequence ID" value="EER12410.1"/>
    <property type="molecule type" value="Genomic_DNA"/>
</dbReference>
<dbReference type="SUPFAM" id="SSF55729">
    <property type="entry name" value="Acyl-CoA N-acyltransferases (Nat)"/>
    <property type="match status" value="1"/>
</dbReference>
<accession>C5KT60</accession>
<keyword evidence="3" id="KW-1185">Reference proteome</keyword>
<dbReference type="Proteomes" id="UP000007800">
    <property type="component" value="Unassembled WGS sequence"/>
</dbReference>
<organism evidence="3">
    <name type="scientific">Perkinsus marinus (strain ATCC 50983 / TXsc)</name>
    <dbReference type="NCBI Taxonomy" id="423536"/>
    <lineage>
        <taxon>Eukaryota</taxon>
        <taxon>Sar</taxon>
        <taxon>Alveolata</taxon>
        <taxon>Perkinsozoa</taxon>
        <taxon>Perkinsea</taxon>
        <taxon>Perkinsida</taxon>
        <taxon>Perkinsidae</taxon>
        <taxon>Perkinsus</taxon>
    </lineage>
</organism>
<evidence type="ECO:0000313" key="2">
    <source>
        <dbReference type="EMBL" id="EER12410.1"/>
    </source>
</evidence>
<feature type="signal peptide" evidence="1">
    <location>
        <begin position="1"/>
        <end position="18"/>
    </location>
</feature>
<dbReference type="RefSeq" id="XP_002780615.1">
    <property type="nucleotide sequence ID" value="XM_002780569.1"/>
</dbReference>
<evidence type="ECO:0000313" key="3">
    <source>
        <dbReference type="Proteomes" id="UP000007800"/>
    </source>
</evidence>
<dbReference type="AlphaFoldDB" id="C5KT60"/>
<dbReference type="OrthoDB" id="47374at2759"/>
<keyword evidence="1" id="KW-0732">Signal</keyword>